<evidence type="ECO:0000256" key="1">
    <source>
        <dbReference type="SAM" id="Phobius"/>
    </source>
</evidence>
<evidence type="ECO:0000313" key="2">
    <source>
        <dbReference type="EMBL" id="SVC68695.1"/>
    </source>
</evidence>
<keyword evidence="1" id="KW-1133">Transmembrane helix</keyword>
<keyword evidence="1" id="KW-0812">Transmembrane</keyword>
<protein>
    <submittedName>
        <fullName evidence="2">Uncharacterized protein</fullName>
    </submittedName>
</protein>
<dbReference type="EMBL" id="UINC01105054">
    <property type="protein sequence ID" value="SVC68695.1"/>
    <property type="molecule type" value="Genomic_DNA"/>
</dbReference>
<gene>
    <name evidence="2" type="ORF">METZ01_LOCUS321549</name>
</gene>
<organism evidence="2">
    <name type="scientific">marine metagenome</name>
    <dbReference type="NCBI Taxonomy" id="408172"/>
    <lineage>
        <taxon>unclassified sequences</taxon>
        <taxon>metagenomes</taxon>
        <taxon>ecological metagenomes</taxon>
    </lineage>
</organism>
<dbReference type="AlphaFoldDB" id="A0A382P7U6"/>
<feature type="transmembrane region" description="Helical" evidence="1">
    <location>
        <begin position="12"/>
        <end position="37"/>
    </location>
</feature>
<accession>A0A382P7U6</accession>
<proteinExistence type="predicted"/>
<feature type="transmembrane region" description="Helical" evidence="1">
    <location>
        <begin position="82"/>
        <end position="103"/>
    </location>
</feature>
<keyword evidence="1" id="KW-0472">Membrane</keyword>
<reference evidence="2" key="1">
    <citation type="submission" date="2018-05" db="EMBL/GenBank/DDBJ databases">
        <authorList>
            <person name="Lanie J.A."/>
            <person name="Ng W.-L."/>
            <person name="Kazmierczak K.M."/>
            <person name="Andrzejewski T.M."/>
            <person name="Davidsen T.M."/>
            <person name="Wayne K.J."/>
            <person name="Tettelin H."/>
            <person name="Glass J.I."/>
            <person name="Rusch D."/>
            <person name="Podicherti R."/>
            <person name="Tsui H.-C.T."/>
            <person name="Winkler M.E."/>
        </authorList>
    </citation>
    <scope>NUCLEOTIDE SEQUENCE</scope>
</reference>
<name>A0A382P7U6_9ZZZZ</name>
<feature type="transmembrane region" description="Helical" evidence="1">
    <location>
        <begin position="57"/>
        <end position="75"/>
    </location>
</feature>
<sequence length="137" mass="15837">MDTNFKSRSFKFAYWIMLIFLVGDTLDTFYRTLTGYFGEGTSFPGVDLVIQPTTPDIFVFLILQCGVIYGLYLLYNLKKRGGYWFIASNLLFLIYAKTVGPIAEVSISIIFPMFILFFGIYVILAICIPWFYSDKFE</sequence>
<feature type="transmembrane region" description="Helical" evidence="1">
    <location>
        <begin position="109"/>
        <end position="132"/>
    </location>
</feature>